<comment type="similarity">
    <text evidence="1">Belongs to the HpcH/HpaI aldolase family.</text>
</comment>
<dbReference type="SUPFAM" id="SSF51621">
    <property type="entry name" value="Phosphoenolpyruvate/pyruvate domain"/>
    <property type="match status" value="1"/>
</dbReference>
<dbReference type="PANTHER" id="PTHR30502:SF0">
    <property type="entry name" value="PHOSPHOENOLPYRUVATE CARBOXYLASE FAMILY PROTEIN"/>
    <property type="match status" value="1"/>
</dbReference>
<dbReference type="InterPro" id="IPR005000">
    <property type="entry name" value="Aldolase/citrate-lyase_domain"/>
</dbReference>
<gene>
    <name evidence="5" type="ORF">SAMN05444370_102441</name>
</gene>
<organism evidence="5 6">
    <name type="scientific">Rubrimonas cliftonensis</name>
    <dbReference type="NCBI Taxonomy" id="89524"/>
    <lineage>
        <taxon>Bacteria</taxon>
        <taxon>Pseudomonadati</taxon>
        <taxon>Pseudomonadota</taxon>
        <taxon>Alphaproteobacteria</taxon>
        <taxon>Rhodobacterales</taxon>
        <taxon>Paracoccaceae</taxon>
        <taxon>Rubrimonas</taxon>
    </lineage>
</organism>
<evidence type="ECO:0000256" key="1">
    <source>
        <dbReference type="ARBA" id="ARBA00005568"/>
    </source>
</evidence>
<dbReference type="OrthoDB" id="9802624at2"/>
<dbReference type="GO" id="GO:0046872">
    <property type="term" value="F:metal ion binding"/>
    <property type="evidence" value="ECO:0007669"/>
    <property type="project" value="UniProtKB-KW"/>
</dbReference>
<keyword evidence="2" id="KW-0479">Metal-binding</keyword>
<dbReference type="PANTHER" id="PTHR30502">
    <property type="entry name" value="2-KETO-3-DEOXY-L-RHAMNONATE ALDOLASE"/>
    <property type="match status" value="1"/>
</dbReference>
<evidence type="ECO:0000256" key="2">
    <source>
        <dbReference type="ARBA" id="ARBA00022723"/>
    </source>
</evidence>
<dbReference type="RefSeq" id="WP_093249531.1">
    <property type="nucleotide sequence ID" value="NZ_FNQM01000002.1"/>
</dbReference>
<feature type="domain" description="HpcH/HpaI aldolase/citrate lyase" evidence="4">
    <location>
        <begin position="17"/>
        <end position="226"/>
    </location>
</feature>
<reference evidence="5 6" key="1">
    <citation type="submission" date="2016-10" db="EMBL/GenBank/DDBJ databases">
        <authorList>
            <person name="de Groot N.N."/>
        </authorList>
    </citation>
    <scope>NUCLEOTIDE SEQUENCE [LARGE SCALE GENOMIC DNA]</scope>
    <source>
        <strain evidence="5 6">DSM 15345</strain>
    </source>
</reference>
<dbReference type="STRING" id="89524.SAMN05444370_102441"/>
<evidence type="ECO:0000256" key="3">
    <source>
        <dbReference type="ARBA" id="ARBA00023239"/>
    </source>
</evidence>
<evidence type="ECO:0000313" key="5">
    <source>
        <dbReference type="EMBL" id="SDZ99217.1"/>
    </source>
</evidence>
<accession>A0A1H3XII0</accession>
<dbReference type="InterPro" id="IPR015813">
    <property type="entry name" value="Pyrv/PenolPyrv_kinase-like_dom"/>
</dbReference>
<sequence>MANRLKARLTAGETVCGAWLEFGSPEVAEAMVRAGWDVIVVDCEHGCAGVEAATGLIRAVEGAGGEAILRVPSGDDATLKRALDRGARSIMVPMVNDAATARQVATACLYPPLGRRGYAAPIVRASGFGAVADYRANAHDDLFLMAQIEHVSAVADFEAIMATPGVDMGFVGPNDLAGSIGLLERLDHADVLAQLGRIEAAARAQGKLIGTITGQERGWKALEKLGYRLILGPNDISLLTAAARAAAAERDREMG</sequence>
<keyword evidence="3" id="KW-0456">Lyase</keyword>
<dbReference type="InterPro" id="IPR040442">
    <property type="entry name" value="Pyrv_kinase-like_dom_sf"/>
</dbReference>
<dbReference type="Pfam" id="PF03328">
    <property type="entry name" value="HpcH_HpaI"/>
    <property type="match status" value="1"/>
</dbReference>
<dbReference type="InterPro" id="IPR050251">
    <property type="entry name" value="HpcH-HpaI_aldolase"/>
</dbReference>
<protein>
    <submittedName>
        <fullName evidence="5">4-hydroxy-2-oxoheptanedioate aldolase</fullName>
    </submittedName>
</protein>
<proteinExistence type="inferred from homology"/>
<name>A0A1H3XII0_9RHOB</name>
<dbReference type="Gene3D" id="3.20.20.60">
    <property type="entry name" value="Phosphoenolpyruvate-binding domains"/>
    <property type="match status" value="1"/>
</dbReference>
<evidence type="ECO:0000259" key="4">
    <source>
        <dbReference type="Pfam" id="PF03328"/>
    </source>
</evidence>
<keyword evidence="6" id="KW-1185">Reference proteome</keyword>
<dbReference type="GO" id="GO:0005737">
    <property type="term" value="C:cytoplasm"/>
    <property type="evidence" value="ECO:0007669"/>
    <property type="project" value="TreeGrafter"/>
</dbReference>
<dbReference type="EMBL" id="FNQM01000002">
    <property type="protein sequence ID" value="SDZ99217.1"/>
    <property type="molecule type" value="Genomic_DNA"/>
</dbReference>
<evidence type="ECO:0000313" key="6">
    <source>
        <dbReference type="Proteomes" id="UP000198703"/>
    </source>
</evidence>
<dbReference type="AlphaFoldDB" id="A0A1H3XII0"/>
<dbReference type="Proteomes" id="UP000198703">
    <property type="component" value="Unassembled WGS sequence"/>
</dbReference>
<dbReference type="GO" id="GO:0016832">
    <property type="term" value="F:aldehyde-lyase activity"/>
    <property type="evidence" value="ECO:0007669"/>
    <property type="project" value="TreeGrafter"/>
</dbReference>